<gene>
    <name evidence="1" type="ORF">KCTCHS21_23180</name>
</gene>
<proteinExistence type="predicted"/>
<organism evidence="1 2">
    <name type="scientific">Cohnella abietis</name>
    <dbReference type="NCBI Taxonomy" id="2507935"/>
    <lineage>
        <taxon>Bacteria</taxon>
        <taxon>Bacillati</taxon>
        <taxon>Bacillota</taxon>
        <taxon>Bacilli</taxon>
        <taxon>Bacillales</taxon>
        <taxon>Paenibacillaceae</taxon>
        <taxon>Cohnella</taxon>
    </lineage>
</organism>
<sequence>MKLKDQIKVSNFNIDTVSWSEFKSTVDKKIASQFFNFRMWDKKAIINELLESYNQLEADIKAEIPLKRKWILTGTEV</sequence>
<name>A0A3T1D4H9_9BACL</name>
<protein>
    <submittedName>
        <fullName evidence="1">Uncharacterized protein</fullName>
    </submittedName>
</protein>
<keyword evidence="2" id="KW-1185">Reference proteome</keyword>
<reference evidence="1 2" key="1">
    <citation type="submission" date="2019-01" db="EMBL/GenBank/DDBJ databases">
        <title>Complete genome sequence of Cohnella hallensis HS21 isolated from Korean fir (Abies koreana) rhizospheric soil.</title>
        <authorList>
            <person name="Jiang L."/>
            <person name="Kang S.W."/>
            <person name="Kim S."/>
            <person name="Jung J."/>
            <person name="Kim C.Y."/>
            <person name="Kim D.H."/>
            <person name="Kim S.W."/>
            <person name="Lee J."/>
        </authorList>
    </citation>
    <scope>NUCLEOTIDE SEQUENCE [LARGE SCALE GENOMIC DNA]</scope>
    <source>
        <strain evidence="1 2">HS21</strain>
    </source>
</reference>
<dbReference type="AlphaFoldDB" id="A0A3T1D4H9"/>
<evidence type="ECO:0000313" key="1">
    <source>
        <dbReference type="EMBL" id="BBI32919.1"/>
    </source>
</evidence>
<dbReference type="EMBL" id="AP019400">
    <property type="protein sequence ID" value="BBI32919.1"/>
    <property type="molecule type" value="Genomic_DNA"/>
</dbReference>
<evidence type="ECO:0000313" key="2">
    <source>
        <dbReference type="Proteomes" id="UP000289856"/>
    </source>
</evidence>
<accession>A0A3T1D4H9</accession>
<dbReference type="Proteomes" id="UP000289856">
    <property type="component" value="Chromosome"/>
</dbReference>
<dbReference type="KEGG" id="cohn:KCTCHS21_23180"/>
<dbReference type="RefSeq" id="WP_197726521.1">
    <property type="nucleotide sequence ID" value="NZ_AP019400.1"/>
</dbReference>